<keyword evidence="1" id="KW-0597">Phosphoprotein</keyword>
<evidence type="ECO:0000313" key="6">
    <source>
        <dbReference type="EMBL" id="MBB2166820.1"/>
    </source>
</evidence>
<dbReference type="EMBL" id="JABEQD010000001">
    <property type="protein sequence ID" value="MBB2166820.1"/>
    <property type="molecule type" value="Genomic_DNA"/>
</dbReference>
<reference evidence="6 7" key="1">
    <citation type="submission" date="2020-04" db="EMBL/GenBank/DDBJ databases">
        <title>Description of novel Gluconacetobacter.</title>
        <authorList>
            <person name="Sombolestani A."/>
        </authorList>
    </citation>
    <scope>NUCLEOTIDE SEQUENCE [LARGE SCALE GENOMIC DNA]</scope>
    <source>
        <strain evidence="6 7">LMG 27801</strain>
    </source>
</reference>
<keyword evidence="2" id="KW-1277">Toxin-antitoxin system</keyword>
<dbReference type="GO" id="GO:0000166">
    <property type="term" value="F:nucleotide binding"/>
    <property type="evidence" value="ECO:0007669"/>
    <property type="project" value="UniProtKB-KW"/>
</dbReference>
<accession>A0A7W4IPR6</accession>
<evidence type="ECO:0000256" key="2">
    <source>
        <dbReference type="ARBA" id="ARBA00022649"/>
    </source>
</evidence>
<dbReference type="Proteomes" id="UP000559860">
    <property type="component" value="Unassembled WGS sequence"/>
</dbReference>
<dbReference type="SUPFAM" id="SSF81593">
    <property type="entry name" value="Nucleotidyltransferase substrate binding subunit/domain"/>
    <property type="match status" value="1"/>
</dbReference>
<keyword evidence="5" id="KW-0378">Hydrolase</keyword>
<keyword evidence="7" id="KW-1185">Reference proteome</keyword>
<gene>
    <name evidence="6" type="ORF">HLH36_00345</name>
</gene>
<dbReference type="Pfam" id="PF01934">
    <property type="entry name" value="HepT-like"/>
    <property type="match status" value="1"/>
</dbReference>
<evidence type="ECO:0000256" key="1">
    <source>
        <dbReference type="ARBA" id="ARBA00022553"/>
    </source>
</evidence>
<comment type="caution">
    <text evidence="6">The sequence shown here is derived from an EMBL/GenBank/DDBJ whole genome shotgun (WGS) entry which is preliminary data.</text>
</comment>
<keyword evidence="3" id="KW-0540">Nuclease</keyword>
<proteinExistence type="predicted"/>
<organism evidence="6 7">
    <name type="scientific">Gluconacetobacter aggeris</name>
    <dbReference type="NCBI Taxonomy" id="1286186"/>
    <lineage>
        <taxon>Bacteria</taxon>
        <taxon>Pseudomonadati</taxon>
        <taxon>Pseudomonadota</taxon>
        <taxon>Alphaproteobacteria</taxon>
        <taxon>Acetobacterales</taxon>
        <taxon>Acetobacteraceae</taxon>
        <taxon>Gluconacetobacter</taxon>
    </lineage>
</organism>
<evidence type="ECO:0000313" key="7">
    <source>
        <dbReference type="Proteomes" id="UP000559860"/>
    </source>
</evidence>
<name>A0A7W4IPR6_9PROT</name>
<dbReference type="InterPro" id="IPR051813">
    <property type="entry name" value="HepT_RNase_toxin"/>
</dbReference>
<protein>
    <submittedName>
        <fullName evidence="6">DUF86 domain-containing protein</fullName>
    </submittedName>
</protein>
<dbReference type="PANTHER" id="PTHR34139">
    <property type="entry name" value="UPF0331 PROTEIN MJ0127"/>
    <property type="match status" value="1"/>
</dbReference>
<dbReference type="GO" id="GO:0110001">
    <property type="term" value="C:toxin-antitoxin complex"/>
    <property type="evidence" value="ECO:0007669"/>
    <property type="project" value="InterPro"/>
</dbReference>
<dbReference type="GO" id="GO:0004540">
    <property type="term" value="F:RNA nuclease activity"/>
    <property type="evidence" value="ECO:0007669"/>
    <property type="project" value="InterPro"/>
</dbReference>
<dbReference type="InterPro" id="IPR008201">
    <property type="entry name" value="HepT-like"/>
</dbReference>
<dbReference type="AlphaFoldDB" id="A0A7W4IPR6"/>
<dbReference type="GO" id="GO:0016787">
    <property type="term" value="F:hydrolase activity"/>
    <property type="evidence" value="ECO:0007669"/>
    <property type="project" value="UniProtKB-KW"/>
</dbReference>
<sequence length="113" mass="12730">MRKDISELLGQILEGADKALAYTAGMTREQFLANALVKDATVLAFIIIGETSAKILRDFPDFVDDGIPLKSMRGIRNRITHGYFNTDFDIVWNTVQTDLPQLKEKITIMLKGR</sequence>
<evidence type="ECO:0000256" key="3">
    <source>
        <dbReference type="ARBA" id="ARBA00022722"/>
    </source>
</evidence>
<evidence type="ECO:0000256" key="4">
    <source>
        <dbReference type="ARBA" id="ARBA00022741"/>
    </source>
</evidence>
<keyword evidence="4" id="KW-0547">Nucleotide-binding</keyword>
<dbReference type="RefSeq" id="WP_182978299.1">
    <property type="nucleotide sequence ID" value="NZ_JABEQD010000001.1"/>
</dbReference>
<evidence type="ECO:0000256" key="5">
    <source>
        <dbReference type="ARBA" id="ARBA00022801"/>
    </source>
</evidence>
<dbReference type="PANTHER" id="PTHR34139:SF1">
    <property type="entry name" value="RNASE MJ1380-RELATED"/>
    <property type="match status" value="1"/>
</dbReference>